<dbReference type="Gene3D" id="1.50.10.10">
    <property type="match status" value="1"/>
</dbReference>
<keyword evidence="6" id="KW-1185">Reference proteome</keyword>
<dbReference type="Pfam" id="PF06165">
    <property type="entry name" value="GH94_b-supersand"/>
    <property type="match status" value="1"/>
</dbReference>
<evidence type="ECO:0008006" key="7">
    <source>
        <dbReference type="Google" id="ProtNLM"/>
    </source>
</evidence>
<dbReference type="InterPro" id="IPR012341">
    <property type="entry name" value="6hp_glycosidase-like_sf"/>
</dbReference>
<dbReference type="InterPro" id="IPR037018">
    <property type="entry name" value="GH65_N"/>
</dbReference>
<feature type="domain" description="Glycosyl hydrolase 94 catalytic" evidence="4">
    <location>
        <begin position="288"/>
        <end position="688"/>
    </location>
</feature>
<dbReference type="RefSeq" id="WP_262431361.1">
    <property type="nucleotide sequence ID" value="NZ_JACRTE010000002.1"/>
</dbReference>
<dbReference type="Gene3D" id="2.60.420.10">
    <property type="entry name" value="Maltose phosphorylase, domain 3"/>
    <property type="match status" value="1"/>
</dbReference>
<evidence type="ECO:0000313" key="6">
    <source>
        <dbReference type="Proteomes" id="UP000647416"/>
    </source>
</evidence>
<dbReference type="Proteomes" id="UP000647416">
    <property type="component" value="Unassembled WGS sequence"/>
</dbReference>
<reference evidence="5" key="1">
    <citation type="submission" date="2020-08" db="EMBL/GenBank/DDBJ databases">
        <title>Genome public.</title>
        <authorList>
            <person name="Liu C."/>
            <person name="Sun Q."/>
        </authorList>
    </citation>
    <scope>NUCLEOTIDE SEQUENCE</scope>
    <source>
        <strain evidence="5">NSJ-50</strain>
    </source>
</reference>
<evidence type="ECO:0000313" key="5">
    <source>
        <dbReference type="EMBL" id="MBC8595719.1"/>
    </source>
</evidence>
<dbReference type="SUPFAM" id="SSF48208">
    <property type="entry name" value="Six-hairpin glycosidases"/>
    <property type="match status" value="1"/>
</dbReference>
<protein>
    <recommendedName>
        <fullName evidence="7">Cellobiose phosphorylase</fullName>
    </recommendedName>
</protein>
<accession>A0A926FCB1</accession>
<evidence type="ECO:0000256" key="1">
    <source>
        <dbReference type="ARBA" id="ARBA00022676"/>
    </source>
</evidence>
<dbReference type="InterPro" id="IPR052047">
    <property type="entry name" value="GH94_Enzymes"/>
</dbReference>
<dbReference type="InterPro" id="IPR010383">
    <property type="entry name" value="Glyco_hydrolase_94_b-supersand"/>
</dbReference>
<dbReference type="InterPro" id="IPR011013">
    <property type="entry name" value="Gal_mutarotase_sf_dom"/>
</dbReference>
<keyword evidence="1" id="KW-0328">Glycosyltransferase</keyword>
<dbReference type="Gene3D" id="2.70.98.40">
    <property type="entry name" value="Glycoside hydrolase, family 65, N-terminal domain"/>
    <property type="match status" value="1"/>
</dbReference>
<comment type="caution">
    <text evidence="5">The sequence shown here is derived from an EMBL/GenBank/DDBJ whole genome shotgun (WGS) entry which is preliminary data.</text>
</comment>
<proteinExistence type="predicted"/>
<dbReference type="GO" id="GO:0005975">
    <property type="term" value="P:carbohydrate metabolic process"/>
    <property type="evidence" value="ECO:0007669"/>
    <property type="project" value="InterPro"/>
</dbReference>
<evidence type="ECO:0000259" key="3">
    <source>
        <dbReference type="Pfam" id="PF06165"/>
    </source>
</evidence>
<evidence type="ECO:0000256" key="2">
    <source>
        <dbReference type="ARBA" id="ARBA00022679"/>
    </source>
</evidence>
<gene>
    <name evidence="5" type="ORF">H8706_02405</name>
</gene>
<keyword evidence="2" id="KW-0808">Transferase</keyword>
<dbReference type="PANTHER" id="PTHR37469:SF2">
    <property type="entry name" value="CELLOBIONIC ACID PHOSPHORYLASE"/>
    <property type="match status" value="1"/>
</dbReference>
<evidence type="ECO:0000259" key="4">
    <source>
        <dbReference type="Pfam" id="PF17167"/>
    </source>
</evidence>
<dbReference type="InterPro" id="IPR008928">
    <property type="entry name" value="6-hairpin_glycosidase_sf"/>
</dbReference>
<dbReference type="InterPro" id="IPR033432">
    <property type="entry name" value="GH94_catalytic"/>
</dbReference>
<dbReference type="AlphaFoldDB" id="A0A926FCB1"/>
<dbReference type="SUPFAM" id="SSF74650">
    <property type="entry name" value="Galactose mutarotase-like"/>
    <property type="match status" value="1"/>
</dbReference>
<dbReference type="PANTHER" id="PTHR37469">
    <property type="entry name" value="CELLOBIONIC ACID PHOSPHORYLASE-RELATED"/>
    <property type="match status" value="1"/>
</dbReference>
<dbReference type="EMBL" id="JACRTE010000002">
    <property type="protein sequence ID" value="MBC8595719.1"/>
    <property type="molecule type" value="Genomic_DNA"/>
</dbReference>
<feature type="domain" description="Glycosyl hydrolase 94 supersandwich" evidence="3">
    <location>
        <begin position="39"/>
        <end position="174"/>
    </location>
</feature>
<sequence length="758" mass="87262">MGVLDTRSYFPDCRFNELGDEDYFNKDKTFGHFADGGSAYVITDRNTPRPWLQFLCNDKIVSCVSNTGVGYLKHISGEIITKYWEKKGNYLTRLPNGKRRFYILKDGVKTEFFENAENFSMTVRPGLVEYKGEISGIKTEILMFVPDKIPCECQRVTLVADADCEIEIFASTEWGFYMQGIEKAPLKTEISVENGVAKTSERGITAVFSALGADKIDVNRYTEILPNESEGHLAEISAVKTVKLEKGKKYEWYIVSGACDEDGEAENVLKCLDKAVFDAEFENIKNKWDSAVKRNFCRLPNKNLEYFINYWLKNNMFLTYRYDRAERFIGVRDSLQDSWGYCLVNPDKAREKMLITLGHMLPDGRFPRRFSRFGLENDMADFCDQPTWAPEAVNTYIRETGDFDILNRELPFLDSDETATLEEHIFRSLDYLYYSRGKNGLILMRDGDWLDGLSGLNKFGADATSAWVTVAAFNAQNIMARLYERVGMTEKAELMRKRSAEYKEIFNKIAWDGNWFVYAFFEDGEPVGGSQNLEGKIYLNPQTWAIFSGIVDDPDRIKRIKKSIYRYLQTPFGPLLNYPPYVLYGDRCGRIYRQFPGTFANSAVYNHGAAFKVFADVKLGDYEEALDTLMRALPNHPDNSDMCRTSEPYAVGNVYYGPNHRRFGMNLFSWYTATPSWLMHGAFEQILGVYADYDGLKLTPHVSDDWNEYSVRKVYRNTVYNIEFKRTDGEKGIWLDDEKIEGDTVMSNKKECNVVVKF</sequence>
<organism evidence="5 6">
    <name type="scientific">Qingrenia yutianensis</name>
    <dbReference type="NCBI Taxonomy" id="2763676"/>
    <lineage>
        <taxon>Bacteria</taxon>
        <taxon>Bacillati</taxon>
        <taxon>Bacillota</taxon>
        <taxon>Clostridia</taxon>
        <taxon>Eubacteriales</taxon>
        <taxon>Oscillospiraceae</taxon>
        <taxon>Qingrenia</taxon>
    </lineage>
</organism>
<dbReference type="GO" id="GO:0030246">
    <property type="term" value="F:carbohydrate binding"/>
    <property type="evidence" value="ECO:0007669"/>
    <property type="project" value="InterPro"/>
</dbReference>
<dbReference type="Pfam" id="PF17167">
    <property type="entry name" value="Glyco_hydro_94"/>
    <property type="match status" value="1"/>
</dbReference>
<name>A0A926FCB1_9FIRM</name>
<dbReference type="GO" id="GO:0016757">
    <property type="term" value="F:glycosyltransferase activity"/>
    <property type="evidence" value="ECO:0007669"/>
    <property type="project" value="UniProtKB-KW"/>
</dbReference>